<dbReference type="RefSeq" id="WP_075616490.1">
    <property type="nucleotide sequence ID" value="NZ_JACIED010000009.1"/>
</dbReference>
<dbReference type="SUPFAM" id="SSF51905">
    <property type="entry name" value="FAD/NAD(P)-binding domain"/>
    <property type="match status" value="1"/>
</dbReference>
<dbReference type="Gene3D" id="3.30.70.2450">
    <property type="match status" value="1"/>
</dbReference>
<dbReference type="InterPro" id="IPR002938">
    <property type="entry name" value="FAD-bd"/>
</dbReference>
<keyword evidence="3" id="KW-0285">Flavoprotein</keyword>
<dbReference type="PANTHER" id="PTHR43004">
    <property type="entry name" value="TRK SYSTEM POTASSIUM UPTAKE PROTEIN"/>
    <property type="match status" value="1"/>
</dbReference>
<dbReference type="OrthoDB" id="9791689at2"/>
<dbReference type="Proteomes" id="UP000544107">
    <property type="component" value="Unassembled WGS sequence"/>
</dbReference>
<dbReference type="Gene3D" id="3.50.50.60">
    <property type="entry name" value="FAD/NAD(P)-binding domain"/>
    <property type="match status" value="1"/>
</dbReference>
<dbReference type="SUPFAM" id="SSF52833">
    <property type="entry name" value="Thioredoxin-like"/>
    <property type="match status" value="1"/>
</dbReference>
<dbReference type="PANTHER" id="PTHR43004:SF19">
    <property type="entry name" value="BINDING MONOOXYGENASE, PUTATIVE (JCVI)-RELATED"/>
    <property type="match status" value="1"/>
</dbReference>
<keyword evidence="7" id="KW-0503">Monooxygenase</keyword>
<dbReference type="AlphaFoldDB" id="A0A1Q9A034"/>
<dbReference type="Gene3D" id="3.40.30.120">
    <property type="match status" value="1"/>
</dbReference>
<dbReference type="InterPro" id="IPR036249">
    <property type="entry name" value="Thioredoxin-like_sf"/>
</dbReference>
<dbReference type="InterPro" id="IPR036188">
    <property type="entry name" value="FAD/NAD-bd_sf"/>
</dbReference>
<comment type="cofactor">
    <cofactor evidence="1">
        <name>FAD</name>
        <dbReference type="ChEBI" id="CHEBI:57692"/>
    </cofactor>
</comment>
<dbReference type="STRING" id="887144.BJF91_10935"/>
<protein>
    <submittedName>
        <fullName evidence="6">2-polyprenyl-6-methoxyphenol hydroxylase-like FAD-dependent oxidoreductase</fullName>
    </submittedName>
    <submittedName>
        <fullName evidence="7">FAD-binding monooxygenase</fullName>
    </submittedName>
</protein>
<feature type="domain" description="FAD-binding" evidence="5">
    <location>
        <begin position="11"/>
        <end position="351"/>
    </location>
</feature>
<evidence type="ECO:0000313" key="8">
    <source>
        <dbReference type="Proteomes" id="UP000185598"/>
    </source>
</evidence>
<evidence type="ECO:0000313" key="6">
    <source>
        <dbReference type="EMBL" id="MBB4010536.1"/>
    </source>
</evidence>
<proteinExistence type="inferred from homology"/>
<keyword evidence="7" id="KW-0560">Oxidoreductase</keyword>
<dbReference type="EMBL" id="JACIED010000009">
    <property type="protein sequence ID" value="MBB4010536.1"/>
    <property type="molecule type" value="Genomic_DNA"/>
</dbReference>
<keyword evidence="8" id="KW-1185">Reference proteome</keyword>
<comment type="similarity">
    <text evidence="2">Belongs to the PheA/TfdB FAD monooxygenase family.</text>
</comment>
<dbReference type="InterPro" id="IPR050641">
    <property type="entry name" value="RIFMO-like"/>
</dbReference>
<dbReference type="EMBL" id="MKIN01000026">
    <property type="protein sequence ID" value="OLP47926.1"/>
    <property type="molecule type" value="Genomic_DNA"/>
</dbReference>
<evidence type="ECO:0000313" key="9">
    <source>
        <dbReference type="Proteomes" id="UP000544107"/>
    </source>
</evidence>
<evidence type="ECO:0000256" key="2">
    <source>
        <dbReference type="ARBA" id="ARBA00007801"/>
    </source>
</evidence>
<dbReference type="GO" id="GO:0071949">
    <property type="term" value="F:FAD binding"/>
    <property type="evidence" value="ECO:0007669"/>
    <property type="project" value="InterPro"/>
</dbReference>
<evidence type="ECO:0000256" key="1">
    <source>
        <dbReference type="ARBA" id="ARBA00001974"/>
    </source>
</evidence>
<sequence>MTNATVHDGFDTDVIIIGAGPIGLTTACALAHHGIKFRLFEQRRHPKPHSRANNLWARPQELLASIGIRDAIAKNAYSITQINTLLNGRPVDPVAIADVPSRYGPVLYSGQDVIEKTLSEQIEAKGGRVERGIKALSFEQDTAGVTVTIGTVGDDDGHHVQGPTEQLRCRYLIGADGHGGTVRKALGLDFELKKLPHVINRQLDAKLSWRRSLDFDHLWFFYYRHGFCGVLPVWKGYHRLFFLSDDTGIPDRDPTLEEMQAIAREVTEDETLTITDPIWITHSRFQHGAADHYAAGRVYLVGDAGHESLPAGGQGMNSGFHDAVGIAWRLAMALNRSGTSLVLDSYDPERGSEHRALDGRQVRGFENSVYRGVLKDAAIDLTARFVPSIGAYIQGTADLQQLSVAYPDSPLNEDHLTGLADLVGKHAPKAGERAPDAKVIAPDGRSATLFQYLYNPDGHSWGWTLLAFDGRDKAAIAALDAACAAVRGWQFVRPRLVLAAAFASASDLITLSDLDHEAHAAYGLQAAALILVRPDGHIAYRGAADHPEKLRSYCEKIFGPAAKSGDAQVSSM</sequence>
<dbReference type="GO" id="GO:0016709">
    <property type="term" value="F:oxidoreductase activity, acting on paired donors, with incorporation or reduction of molecular oxygen, NAD(P)H as one donor, and incorporation of one atom of oxygen"/>
    <property type="evidence" value="ECO:0007669"/>
    <property type="project" value="UniProtKB-ARBA"/>
</dbReference>
<evidence type="ECO:0000259" key="5">
    <source>
        <dbReference type="Pfam" id="PF01494"/>
    </source>
</evidence>
<organism evidence="7 8">
    <name type="scientific">Allorhizobium taibaishanense</name>
    <dbReference type="NCBI Taxonomy" id="887144"/>
    <lineage>
        <taxon>Bacteria</taxon>
        <taxon>Pseudomonadati</taxon>
        <taxon>Pseudomonadota</taxon>
        <taxon>Alphaproteobacteria</taxon>
        <taxon>Hyphomicrobiales</taxon>
        <taxon>Rhizobiaceae</taxon>
        <taxon>Rhizobium/Agrobacterium group</taxon>
        <taxon>Allorhizobium</taxon>
    </lineage>
</organism>
<comment type="caution">
    <text evidence="7">The sequence shown here is derived from an EMBL/GenBank/DDBJ whole genome shotgun (WGS) entry which is preliminary data.</text>
</comment>
<name>A0A1Q9A034_9HYPH</name>
<dbReference type="Proteomes" id="UP000185598">
    <property type="component" value="Unassembled WGS sequence"/>
</dbReference>
<dbReference type="Pfam" id="PF21274">
    <property type="entry name" value="Rng_hyd_C"/>
    <property type="match status" value="1"/>
</dbReference>
<gene>
    <name evidence="7" type="ORF">BJF91_10935</name>
    <name evidence="6" type="ORF">GGQ71_004837</name>
</gene>
<dbReference type="PRINTS" id="PR00420">
    <property type="entry name" value="RNGMNOXGNASE"/>
</dbReference>
<reference evidence="7 8" key="1">
    <citation type="submission" date="2016-09" db="EMBL/GenBank/DDBJ databases">
        <title>Rhizobium oryziradicis sp. nov., isolated from the root of rice.</title>
        <authorList>
            <person name="Zhao J."/>
            <person name="Zhang X."/>
        </authorList>
    </citation>
    <scope>NUCLEOTIDE SEQUENCE [LARGE SCALE GENOMIC DNA]</scope>
    <source>
        <strain evidence="7 8">14971</strain>
    </source>
</reference>
<keyword evidence="4" id="KW-0274">FAD</keyword>
<accession>A0A1Q9A034</accession>
<reference evidence="6 9" key="2">
    <citation type="submission" date="2020-08" db="EMBL/GenBank/DDBJ databases">
        <title>Genomic Encyclopedia of Type Strains, Phase IV (KMG-IV): sequencing the most valuable type-strain genomes for metagenomic binning, comparative biology and taxonomic classification.</title>
        <authorList>
            <person name="Goeker M."/>
        </authorList>
    </citation>
    <scope>NUCLEOTIDE SEQUENCE [LARGE SCALE GENOMIC DNA]</scope>
    <source>
        <strain evidence="6 9">DSM 100021</strain>
    </source>
</reference>
<dbReference type="Pfam" id="PF01494">
    <property type="entry name" value="FAD_binding_3"/>
    <property type="match status" value="1"/>
</dbReference>
<evidence type="ECO:0000313" key="7">
    <source>
        <dbReference type="EMBL" id="OLP47926.1"/>
    </source>
</evidence>
<evidence type="ECO:0000256" key="4">
    <source>
        <dbReference type="ARBA" id="ARBA00022827"/>
    </source>
</evidence>
<evidence type="ECO:0000256" key="3">
    <source>
        <dbReference type="ARBA" id="ARBA00022630"/>
    </source>
</evidence>